<evidence type="ECO:0000313" key="2">
    <source>
        <dbReference type="EMBL" id="CAB0040894.1"/>
    </source>
</evidence>
<protein>
    <submittedName>
        <fullName evidence="2">Uncharacterized protein</fullName>
    </submittedName>
</protein>
<feature type="compositionally biased region" description="Basic residues" evidence="1">
    <location>
        <begin position="83"/>
        <end position="95"/>
    </location>
</feature>
<proteinExistence type="predicted"/>
<feature type="compositionally biased region" description="Basic and acidic residues" evidence="1">
    <location>
        <begin position="32"/>
        <end position="47"/>
    </location>
</feature>
<evidence type="ECO:0000256" key="1">
    <source>
        <dbReference type="SAM" id="MobiDB-lite"/>
    </source>
</evidence>
<sequence>MGRLTSQQRNQRRRQKIAEAKEKGLAIIPRNKKNEEADMGHPRENVNRDPASQGQDAIESSVTAARPIGDADAKTVPPDRCNSGRKKNKKAKKRE</sequence>
<keyword evidence="3" id="KW-1185">Reference proteome</keyword>
<dbReference type="EMBL" id="CADCXV010001068">
    <property type="protein sequence ID" value="CAB0040894.1"/>
    <property type="molecule type" value="Genomic_DNA"/>
</dbReference>
<accession>A0A6H5ITJ1</accession>
<dbReference type="AlphaFoldDB" id="A0A6H5ITJ1"/>
<name>A0A6H5ITJ1_9HYME</name>
<dbReference type="Proteomes" id="UP000479190">
    <property type="component" value="Unassembled WGS sequence"/>
</dbReference>
<reference evidence="2 3" key="1">
    <citation type="submission" date="2020-02" db="EMBL/GenBank/DDBJ databases">
        <authorList>
            <person name="Ferguson B K."/>
        </authorList>
    </citation>
    <scope>NUCLEOTIDE SEQUENCE [LARGE SCALE GENOMIC DNA]</scope>
</reference>
<gene>
    <name evidence="2" type="ORF">TBRA_LOCUS12586</name>
</gene>
<evidence type="ECO:0000313" key="3">
    <source>
        <dbReference type="Proteomes" id="UP000479190"/>
    </source>
</evidence>
<feature type="region of interest" description="Disordered" evidence="1">
    <location>
        <begin position="1"/>
        <end position="95"/>
    </location>
</feature>
<feature type="compositionally biased region" description="Polar residues" evidence="1">
    <location>
        <begin position="50"/>
        <end position="63"/>
    </location>
</feature>
<organism evidence="2 3">
    <name type="scientific">Trichogramma brassicae</name>
    <dbReference type="NCBI Taxonomy" id="86971"/>
    <lineage>
        <taxon>Eukaryota</taxon>
        <taxon>Metazoa</taxon>
        <taxon>Ecdysozoa</taxon>
        <taxon>Arthropoda</taxon>
        <taxon>Hexapoda</taxon>
        <taxon>Insecta</taxon>
        <taxon>Pterygota</taxon>
        <taxon>Neoptera</taxon>
        <taxon>Endopterygota</taxon>
        <taxon>Hymenoptera</taxon>
        <taxon>Apocrita</taxon>
        <taxon>Proctotrupomorpha</taxon>
        <taxon>Chalcidoidea</taxon>
        <taxon>Trichogrammatidae</taxon>
        <taxon>Trichogramma</taxon>
    </lineage>
</organism>